<dbReference type="SUPFAM" id="SSF56801">
    <property type="entry name" value="Acetyl-CoA synthetase-like"/>
    <property type="match status" value="1"/>
</dbReference>
<dbReference type="InterPro" id="IPR009081">
    <property type="entry name" value="PP-bd_ACP"/>
</dbReference>
<dbReference type="Pfam" id="PF00550">
    <property type="entry name" value="PP-binding"/>
    <property type="match status" value="1"/>
</dbReference>
<gene>
    <name evidence="6" type="ORF">RN001_011764</name>
</gene>
<evidence type="ECO:0000259" key="4">
    <source>
        <dbReference type="Pfam" id="PF00501"/>
    </source>
</evidence>
<dbReference type="Gene3D" id="3.40.630.30">
    <property type="match status" value="1"/>
</dbReference>
<feature type="region of interest" description="Disordered" evidence="3">
    <location>
        <begin position="1"/>
        <end position="43"/>
    </location>
</feature>
<dbReference type="EMBL" id="JARPUR010000005">
    <property type="protein sequence ID" value="KAK4875342.1"/>
    <property type="molecule type" value="Genomic_DNA"/>
</dbReference>
<accession>A0AAN7SCZ6</accession>
<proteinExistence type="predicted"/>
<feature type="domain" description="Carrier" evidence="5">
    <location>
        <begin position="680"/>
        <end position="742"/>
    </location>
</feature>
<evidence type="ECO:0000256" key="3">
    <source>
        <dbReference type="SAM" id="MobiDB-lite"/>
    </source>
</evidence>
<feature type="domain" description="AMP-dependent synthetase/ligase" evidence="4">
    <location>
        <begin position="136"/>
        <end position="507"/>
    </location>
</feature>
<evidence type="ECO:0000259" key="5">
    <source>
        <dbReference type="Pfam" id="PF00550"/>
    </source>
</evidence>
<organism evidence="6 7">
    <name type="scientific">Aquatica leii</name>
    <dbReference type="NCBI Taxonomy" id="1421715"/>
    <lineage>
        <taxon>Eukaryota</taxon>
        <taxon>Metazoa</taxon>
        <taxon>Ecdysozoa</taxon>
        <taxon>Arthropoda</taxon>
        <taxon>Hexapoda</taxon>
        <taxon>Insecta</taxon>
        <taxon>Pterygota</taxon>
        <taxon>Neoptera</taxon>
        <taxon>Endopterygota</taxon>
        <taxon>Coleoptera</taxon>
        <taxon>Polyphaga</taxon>
        <taxon>Elateriformia</taxon>
        <taxon>Elateroidea</taxon>
        <taxon>Lampyridae</taxon>
        <taxon>Luciolinae</taxon>
        <taxon>Aquatica</taxon>
    </lineage>
</organism>
<keyword evidence="2" id="KW-0597">Phosphoprotein</keyword>
<feature type="compositionally biased region" description="Basic and acidic residues" evidence="3">
    <location>
        <begin position="13"/>
        <end position="34"/>
    </location>
</feature>
<dbReference type="InterPro" id="IPR042099">
    <property type="entry name" value="ANL_N_sf"/>
</dbReference>
<dbReference type="Gene3D" id="3.30.300.30">
    <property type="match status" value="1"/>
</dbReference>
<name>A0AAN7SCZ6_9COLE</name>
<keyword evidence="7" id="KW-1185">Reference proteome</keyword>
<dbReference type="InterPro" id="IPR000873">
    <property type="entry name" value="AMP-dep_synth/lig_dom"/>
</dbReference>
<dbReference type="Pfam" id="PF00501">
    <property type="entry name" value="AMP-binding"/>
    <property type="match status" value="1"/>
</dbReference>
<sequence>MEHHPESSVAVEHVSRYHEKPQQRNRSAVRENSTRRAYSRGKSGSRHQAFNVINIKDFDNLASKDEIIDLDNFIESDHDTQNEESALENEEEIIDDEKEVLYIFFFDFRKMGTVPQLSVLKGRTRTLIPKQIHRLFEEAAKNNPSAIALMFEENGIVRKYTYFELDNITNSLAKVIRQTIVDNNIPRNNDGDFVVAVCMYPTDYLVITLLSIWKSGAAYLPLDPTFPESRVEHIVREAKPALVIFDEDNGYFTNIFKISRSNLFNAASAFETTSLSDDEVLKHLKNNLAMLIYTSGSTGSPKGVRLPHVMILNRLQWQFKTFPYSNTETICVFKTALTFVDSVSEIWGPLINGRTLLVVPKFVTQNPEELVSVLEKYKIERLVLVPSLLRSLLMYFNLHKNKTFLPNLKTWVCSGETLVVSLAKDFYNYFSAEHHQLCNFYGSTEIMGDVTYHVITKPEQLNIEDKIPIGLPIDNTIIYLLDSEFRPVRAGEVGELFVAGANLADGYVNGRDPDKFIENPLAVDPAYMKLYRTGDFARIIKGTVMYEGRTDSQIKIRGYRVDIAEVEKAVNAIDGVDKAVVLCYKPGEMNQTILAFVLTETSINEHQIETILKNTLPSYMVPQVILIDAIPLLVNGKTDRQALFKYYETSDDNNNDAVNFQVNINYAGVPERQKEAAKILFETVASVLNKSARKTISVDANFFEIGGNSLNSIFTITCLNEHGYHISISDFIAAADLGEVLDRMFPEKLEHPILITQPPCYTAESLQNEHKKDVFEIITSSFYQKADLEKWIITELSESDYVDMLEKMWNDLLKKQLSFIVKTETGKSVGVSLNFDARDEPEPQIESKLLIIFDLLESIEGPVRDKELPEGIGKILHSFMMGTNSSLTPKENVAVIQFMEEEVIRIASLKNFAGILTTNTNPLTQQLGTSMYGYKTYLDYQVNQFVASDGTKPFGLAPDSQRALVQWKEI</sequence>
<dbReference type="InterPro" id="IPR045851">
    <property type="entry name" value="AMP-bd_C_sf"/>
</dbReference>
<dbReference type="FunFam" id="3.40.630.30:FF:000088">
    <property type="entry name" value="Ebony protein"/>
    <property type="match status" value="1"/>
</dbReference>
<dbReference type="PANTHER" id="PTHR44845:SF6">
    <property type="entry name" value="BETA-ALANINE-ACTIVATING ENZYME"/>
    <property type="match status" value="1"/>
</dbReference>
<dbReference type="FunFam" id="3.40.50.12780:FF:000038">
    <property type="entry name" value="Ebony protein"/>
    <property type="match status" value="1"/>
</dbReference>
<dbReference type="PROSITE" id="PS00455">
    <property type="entry name" value="AMP_BINDING"/>
    <property type="match status" value="1"/>
</dbReference>
<evidence type="ECO:0008006" key="8">
    <source>
        <dbReference type="Google" id="ProtNLM"/>
    </source>
</evidence>
<comment type="caution">
    <text evidence="6">The sequence shown here is derived from an EMBL/GenBank/DDBJ whole genome shotgun (WGS) entry which is preliminary data.</text>
</comment>
<dbReference type="InterPro" id="IPR020845">
    <property type="entry name" value="AMP-binding_CS"/>
</dbReference>
<dbReference type="PANTHER" id="PTHR44845">
    <property type="entry name" value="CARRIER DOMAIN-CONTAINING PROTEIN"/>
    <property type="match status" value="1"/>
</dbReference>
<keyword evidence="1" id="KW-0596">Phosphopantetheine</keyword>
<evidence type="ECO:0000256" key="1">
    <source>
        <dbReference type="ARBA" id="ARBA00022450"/>
    </source>
</evidence>
<dbReference type="SUPFAM" id="SSF47336">
    <property type="entry name" value="ACP-like"/>
    <property type="match status" value="1"/>
</dbReference>
<dbReference type="CDD" id="cd05930">
    <property type="entry name" value="A_NRPS"/>
    <property type="match status" value="1"/>
</dbReference>
<evidence type="ECO:0000313" key="6">
    <source>
        <dbReference type="EMBL" id="KAK4875342.1"/>
    </source>
</evidence>
<dbReference type="InterPro" id="IPR036736">
    <property type="entry name" value="ACP-like_sf"/>
</dbReference>
<evidence type="ECO:0000256" key="2">
    <source>
        <dbReference type="ARBA" id="ARBA00022553"/>
    </source>
</evidence>
<reference evidence="7" key="1">
    <citation type="submission" date="2023-01" db="EMBL/GenBank/DDBJ databases">
        <title>Key to firefly adult light organ development and bioluminescence: homeobox transcription factors regulate luciferase expression and transportation to peroxisome.</title>
        <authorList>
            <person name="Fu X."/>
        </authorList>
    </citation>
    <scope>NUCLEOTIDE SEQUENCE [LARGE SCALE GENOMIC DNA]</scope>
</reference>
<protein>
    <recommendedName>
        <fullName evidence="8">Ebony</fullName>
    </recommendedName>
</protein>
<evidence type="ECO:0000313" key="7">
    <source>
        <dbReference type="Proteomes" id="UP001353858"/>
    </source>
</evidence>
<dbReference type="Proteomes" id="UP001353858">
    <property type="component" value="Unassembled WGS sequence"/>
</dbReference>
<dbReference type="Gene3D" id="1.10.1200.10">
    <property type="entry name" value="ACP-like"/>
    <property type="match status" value="1"/>
</dbReference>
<dbReference type="Gene3D" id="3.40.50.12780">
    <property type="entry name" value="N-terminal domain of ligase-like"/>
    <property type="match status" value="1"/>
</dbReference>
<dbReference type="AlphaFoldDB" id="A0AAN7SCZ6"/>